<dbReference type="InterPro" id="IPR029315">
    <property type="entry name" value="FANCI_S2"/>
</dbReference>
<dbReference type="PANTHER" id="PTHR21818:SF0">
    <property type="entry name" value="FANCONI ANEMIA GROUP I PROTEIN"/>
    <property type="match status" value="1"/>
</dbReference>
<dbReference type="AlphaFoldDB" id="A0A5N6RFG4"/>
<feature type="domain" description="FANCI helical" evidence="5">
    <location>
        <begin position="112"/>
        <end position="193"/>
    </location>
</feature>
<reference evidence="7 8" key="1">
    <citation type="submission" date="2019-06" db="EMBL/GenBank/DDBJ databases">
        <title>A chromosomal-level reference genome of Carpinus fangiana (Coryloideae, Betulaceae).</title>
        <authorList>
            <person name="Yang X."/>
            <person name="Wang Z."/>
            <person name="Zhang L."/>
            <person name="Hao G."/>
            <person name="Liu J."/>
            <person name="Yang Y."/>
        </authorList>
    </citation>
    <scope>NUCLEOTIDE SEQUENCE [LARGE SCALE GENOMIC DNA]</scope>
    <source>
        <strain evidence="7">Cfa_2016G</strain>
        <tissue evidence="7">Leaf</tissue>
    </source>
</reference>
<evidence type="ECO:0000259" key="4">
    <source>
        <dbReference type="Pfam" id="PF14678"/>
    </source>
</evidence>
<dbReference type="GO" id="GO:0070182">
    <property type="term" value="F:DNA polymerase binding"/>
    <property type="evidence" value="ECO:0007669"/>
    <property type="project" value="TreeGrafter"/>
</dbReference>
<dbReference type="Pfam" id="PF14679">
    <property type="entry name" value="FANCI_HD1"/>
    <property type="match status" value="1"/>
</dbReference>
<keyword evidence="8" id="KW-1185">Reference proteome</keyword>
<dbReference type="PANTHER" id="PTHR21818">
    <property type="entry name" value="BC025462 PROTEIN"/>
    <property type="match status" value="1"/>
</dbReference>
<evidence type="ECO:0000313" key="7">
    <source>
        <dbReference type="EMBL" id="KAE8076788.1"/>
    </source>
</evidence>
<dbReference type="EMBL" id="CM017326">
    <property type="protein sequence ID" value="KAE8076788.1"/>
    <property type="molecule type" value="Genomic_DNA"/>
</dbReference>
<dbReference type="InterPro" id="IPR029312">
    <property type="entry name" value="FANCI_HD2"/>
</dbReference>
<feature type="compositionally biased region" description="Acidic residues" evidence="1">
    <location>
        <begin position="1177"/>
        <end position="1186"/>
    </location>
</feature>
<feature type="domain" description="FANCI solenoid 1" evidence="2">
    <location>
        <begin position="5"/>
        <end position="108"/>
    </location>
</feature>
<dbReference type="InterPro" id="IPR026171">
    <property type="entry name" value="FANCI"/>
</dbReference>
<dbReference type="Pfam" id="PF14680">
    <property type="entry name" value="FANCI_HD2"/>
    <property type="match status" value="1"/>
</dbReference>
<dbReference type="Pfam" id="PF14675">
    <property type="entry name" value="FANCI_S1"/>
    <property type="match status" value="1"/>
</dbReference>
<dbReference type="InterPro" id="IPR029314">
    <property type="entry name" value="FANCI_S4"/>
</dbReference>
<accession>A0A5N6RFG4</accession>
<evidence type="ECO:0000256" key="1">
    <source>
        <dbReference type="SAM" id="MobiDB-lite"/>
    </source>
</evidence>
<sequence>MFDRMLDCNWSKGLLMKMVSLVREFSFIEKVRRSEFLDKAFAGMKRMDLQDLPSLVYQLLVLASKGFSKREVIKGIVEFFGSTVGSKVSSIIRQVEGTVLLHLNFAVKQDPSLGQEVMGLLKSDFRAFNHFTVAVLLSVARVRRFGESSMGILKTVVLTAYRDYKFAKDCKWLSDALKEEYLENVELVEKAVLRAVNESSYGREHIVPSILKFGFVLLESAEEESSKQLWSSNGLLGIEDLGVQMLKTLFEVHDMARNEVIEQCKFHVLSLKPEQSMPLIRLLGDLIRTYPYPMLEHVSHLKELLDYFTFMHGKVAASLVNTLLPLAKFSRDLQDYTILVMRKAMFRREETVRIAATTGVIDLILAEKRSKRDGSFSFQESSSQASCSQQAEIPCGLVQGLFEELSGLLQRCLYQQAKVKEVMYHGLVKLVLMEPSSAGAVFDFLLPHFLYFFRGDAEVQLEITSCVKAESGKVLIEEPLDCLLSCVSWILLLQPHGKTDRVSDSSWACLGFSLSQENEVGRNLSGESFSSAFLKIRKFLRNQNLEGILGQALDAGSEPLGEEKRKCCSSILSGIIEVVLNTIGTELEKGTEIKKADLEKEIIELADLHDSLDKDTCISRQSTGVRRGNLRTTPHDTPNVMDSGHPKLAHGQIPYMASSSIYYLLQTTLKLYGTDCSKSVGASQNHSQSSLGNSSKYCPKVISLVLNACLRHLKSLPVMRKDDPLKTLIYGNIKMLGPQLLKLIFLLKSMPKFVTDQKKKEAKGKKDVEDRREHLHLALICLKELIVVSSWSANLTGLLEDMASVCTLECPVSDDECEAAPRIDDQHIRSKELFITKTLKPLFSELLALSFFAEVEIICEMILMVGDKLPCKWRNVHGAWAVCVCKSNGITNSKVVKSIVVLSISLSSPPNDLILAQDMAVELLKVTGSEMVDPIEKSESYPLINHSTSAAISSCILQLIEAMLVDMDWATKKLKNLSWINQRSAHLNENGENSPGLAFEENLYSMAEEVMKVLSFFVLMTIKDTQAEHLLKLAARFYKHLAQMSKLRIAPKGWKQLFPSLKFQKLVELTCKQLTVPVYNFLMLVQKRQQENANSSKVVIKKIKRENRCIPDLIFQIEDCEKYLIQLSKVSKVNLLRHAKRSTSRDFKILDPKKMAGDGEEDAPNHGDPTAAAAENESCEDSEDNEGNGSEKILLSPESGSRLAAELPDSGSDDGEDGDALPSAKRVKRGRVVQDSDNEEA</sequence>
<dbReference type="Proteomes" id="UP000327013">
    <property type="component" value="Chromosome 6"/>
</dbReference>
<evidence type="ECO:0000259" key="2">
    <source>
        <dbReference type="Pfam" id="PF14675"/>
    </source>
</evidence>
<evidence type="ECO:0000259" key="5">
    <source>
        <dbReference type="Pfam" id="PF14679"/>
    </source>
</evidence>
<feature type="region of interest" description="Disordered" evidence="1">
    <location>
        <begin position="1149"/>
        <end position="1241"/>
    </location>
</feature>
<dbReference type="Pfam" id="PF14676">
    <property type="entry name" value="FANCI_S2"/>
    <property type="match status" value="1"/>
</dbReference>
<feature type="domain" description="FANCI solenoid 4" evidence="4">
    <location>
        <begin position="916"/>
        <end position="1153"/>
    </location>
</feature>
<evidence type="ECO:0000259" key="6">
    <source>
        <dbReference type="Pfam" id="PF14680"/>
    </source>
</evidence>
<evidence type="ECO:0000313" key="8">
    <source>
        <dbReference type="Proteomes" id="UP000327013"/>
    </source>
</evidence>
<protein>
    <recommendedName>
        <fullName evidence="9">Fanconi anemia group I protein</fullName>
    </recommendedName>
</protein>
<dbReference type="Pfam" id="PF14678">
    <property type="entry name" value="FANCI_S4"/>
    <property type="match status" value="1"/>
</dbReference>
<dbReference type="GO" id="GO:0006281">
    <property type="term" value="P:DNA repair"/>
    <property type="evidence" value="ECO:0007669"/>
    <property type="project" value="InterPro"/>
</dbReference>
<dbReference type="InterPro" id="IPR029308">
    <property type="entry name" value="FANCI_S1"/>
</dbReference>
<name>A0A5N6RFG4_9ROSI</name>
<proteinExistence type="predicted"/>
<dbReference type="InterPro" id="IPR029310">
    <property type="entry name" value="FANCI_HD1"/>
</dbReference>
<organism evidence="7 8">
    <name type="scientific">Carpinus fangiana</name>
    <dbReference type="NCBI Taxonomy" id="176857"/>
    <lineage>
        <taxon>Eukaryota</taxon>
        <taxon>Viridiplantae</taxon>
        <taxon>Streptophyta</taxon>
        <taxon>Embryophyta</taxon>
        <taxon>Tracheophyta</taxon>
        <taxon>Spermatophyta</taxon>
        <taxon>Magnoliopsida</taxon>
        <taxon>eudicotyledons</taxon>
        <taxon>Gunneridae</taxon>
        <taxon>Pentapetalae</taxon>
        <taxon>rosids</taxon>
        <taxon>fabids</taxon>
        <taxon>Fagales</taxon>
        <taxon>Betulaceae</taxon>
        <taxon>Carpinus</taxon>
    </lineage>
</organism>
<dbReference type="OrthoDB" id="195089at2759"/>
<evidence type="ECO:0000259" key="3">
    <source>
        <dbReference type="Pfam" id="PF14676"/>
    </source>
</evidence>
<gene>
    <name evidence="7" type="ORF">FH972_015415</name>
</gene>
<feature type="domain" description="FANCI helical" evidence="6">
    <location>
        <begin position="379"/>
        <end position="616"/>
    </location>
</feature>
<evidence type="ECO:0008006" key="9">
    <source>
        <dbReference type="Google" id="ProtNLM"/>
    </source>
</evidence>
<feature type="domain" description="FANCI solenoid 2" evidence="3">
    <location>
        <begin position="206"/>
        <end position="361"/>
    </location>
</feature>